<dbReference type="Proteomes" id="UP000290819">
    <property type="component" value="Unassembled WGS sequence"/>
</dbReference>
<dbReference type="Pfam" id="PF08379">
    <property type="entry name" value="Bact_transglu_N"/>
    <property type="match status" value="1"/>
</dbReference>
<evidence type="ECO:0000313" key="4">
    <source>
        <dbReference type="Proteomes" id="UP000290819"/>
    </source>
</evidence>
<dbReference type="PANTHER" id="PTHR33490:SF1">
    <property type="entry name" value="SLL1233 PROTEIN"/>
    <property type="match status" value="1"/>
</dbReference>
<keyword evidence="4" id="KW-1185">Reference proteome</keyword>
<gene>
    <name evidence="3" type="ORF">B5V03_08445</name>
</gene>
<dbReference type="SUPFAM" id="SSF54001">
    <property type="entry name" value="Cysteine proteinases"/>
    <property type="match status" value="1"/>
</dbReference>
<evidence type="ECO:0000259" key="2">
    <source>
        <dbReference type="SMART" id="SM00460"/>
    </source>
</evidence>
<dbReference type="OrthoDB" id="9804023at2"/>
<organism evidence="3 4">
    <name type="scientific">Bradyrhizobium betae</name>
    <dbReference type="NCBI Taxonomy" id="244734"/>
    <lineage>
        <taxon>Bacteria</taxon>
        <taxon>Pseudomonadati</taxon>
        <taxon>Pseudomonadota</taxon>
        <taxon>Alphaproteobacteria</taxon>
        <taxon>Hyphomicrobiales</taxon>
        <taxon>Nitrobacteraceae</taxon>
        <taxon>Bradyrhizobium</taxon>
    </lineage>
</organism>
<dbReference type="EMBL" id="MZXW01000015">
    <property type="protein sequence ID" value="RXT49892.1"/>
    <property type="molecule type" value="Genomic_DNA"/>
</dbReference>
<proteinExistence type="predicted"/>
<accession>A0A4Q1VDZ6</accession>
<evidence type="ECO:0000313" key="3">
    <source>
        <dbReference type="EMBL" id="RXT49892.1"/>
    </source>
</evidence>
<feature type="region of interest" description="Disordered" evidence="1">
    <location>
        <begin position="1058"/>
        <end position="1089"/>
    </location>
</feature>
<dbReference type="RefSeq" id="WP_129269095.1">
    <property type="nucleotide sequence ID" value="NZ_MZXW01000015.1"/>
</dbReference>
<reference evidence="3 4" key="1">
    <citation type="submission" date="2017-03" db="EMBL/GenBank/DDBJ databases">
        <authorList>
            <person name="Safronova V.I."/>
            <person name="Sazanova A.L."/>
            <person name="Chirak E.R."/>
        </authorList>
    </citation>
    <scope>NUCLEOTIDE SEQUENCE [LARGE SCALE GENOMIC DNA]</scope>
    <source>
        <strain evidence="3 4">Opo-243</strain>
    </source>
</reference>
<evidence type="ECO:0000256" key="1">
    <source>
        <dbReference type="SAM" id="MobiDB-lite"/>
    </source>
</evidence>
<comment type="caution">
    <text evidence="3">The sequence shown here is derived from an EMBL/GenBank/DDBJ whole genome shotgun (WGS) entry which is preliminary data.</text>
</comment>
<dbReference type="Pfam" id="PF01841">
    <property type="entry name" value="Transglut_core"/>
    <property type="match status" value="1"/>
</dbReference>
<dbReference type="InterPro" id="IPR038765">
    <property type="entry name" value="Papain-like_cys_pep_sf"/>
</dbReference>
<protein>
    <submittedName>
        <fullName evidence="3">IMP dehydrogenase</fullName>
    </submittedName>
</protein>
<dbReference type="SMART" id="SM00460">
    <property type="entry name" value="TGc"/>
    <property type="match status" value="1"/>
</dbReference>
<sequence length="1089" mass="122735">MSIYVALHHVTHYKYDRPIDLGPQTIRLRPAPHTRTPILSYSLKVTPANHFVNWQQDPQGNWLARYVFPEKTTELKFEVDFTAQMTVVNPFDFFVEPYADAFPFEYSKDLKTELAPYLETIKPDRLFAKFLDTIPHEAPNTVNFLVDLNRELQKHVRYIIRMEPGVQTPEETLSSGAGSCRDSAWLLIQTFRHLGLAARFVSGYLIQIRPDIDPIEGPPEVENDFTDLHAWAEVYLPGAGWIGFDATSGMLAGEGHVPVAATPHYRSAAPISGGAGFAEVEFEFDMSVKRIREAPRITKPFSDESWTRLNDLGEQVDGDLAAQDVRLTMGGEPTFVSVDDLEAAEWNTAAVGPTKRALGDDLIRRLHTRFAPGGLLHYGEGKWYPGESLPRWAFGLYWRKDGVPIWKNTDLIAKIENPRRAEVKDARAFVEGTAVRLGLDPGYIIPAYEDTAYWLHKEAELPVNVDPTDSKLADPEARARMARVFDEGLSTPRGFVLPVQRWNAPPRWRSERWQLRRNHLFLMPGDSPLGLRLPIGSLGHIPPNQYPYIVEQDPMEARGKLPVFSLPARPESPPKVEPEHLNTSVPVRTAMSIEVRHGVLCAFMPPVERIEDYLELVAALEATAEEMQIQVHIEGYPPPFDPRIEVIKVTPDPGVIEVNIQPAKSWREAVDITVGLYEDAGKTRLGANRFLVDGRHTGTGGGNHVVIGGSSPQDSPFLRRPDLLKSLVLYWQRHPSLSYFFSGLFIGPTSQAPRIDEARHDSIYELEIALSHVPPPGYQTPLWLVDRLFRHLLVDITGNTHRAEICIDKLYSPDGTTGRLGLVEFRALEMPPDPRMSLAQQLLIRALIAKFWREPQAGKFVRWGTALHDRFMLPHFIWEDFQDVLSELKQSGYPFDPEWYLAQLEFRFPAFGRIHHGGVTLELRQALEPWHVLGEEGSAGGTVRYVDSSVERLQVKAEGFVEGRHIITCNGRRLPMTSTGRSGEAVAAVRFKAWQPASGLHPTIPVHAPLTFDLIDTWNGRSLGGCVYHVAHPGGRSYETKPVNTYEAEARRLARFQDHGHTPGPMQPPPEERTNEFPLTLDLRTPLLQ</sequence>
<dbReference type="InterPro" id="IPR013589">
    <property type="entry name" value="Bac_transglu_N"/>
</dbReference>
<dbReference type="AlphaFoldDB" id="A0A4Q1VDZ6"/>
<dbReference type="Pfam" id="PF09899">
    <property type="entry name" value="DUF2126"/>
    <property type="match status" value="1"/>
</dbReference>
<dbReference type="InterPro" id="IPR002931">
    <property type="entry name" value="Transglutaminase-like"/>
</dbReference>
<name>A0A4Q1VDZ6_9BRAD</name>
<dbReference type="Gene3D" id="3.10.620.30">
    <property type="match status" value="1"/>
</dbReference>
<feature type="domain" description="Transglutaminase-like" evidence="2">
    <location>
        <begin position="172"/>
        <end position="248"/>
    </location>
</feature>
<dbReference type="PANTHER" id="PTHR33490">
    <property type="entry name" value="BLR5614 PROTEIN-RELATED"/>
    <property type="match status" value="1"/>
</dbReference>
<dbReference type="InterPro" id="IPR018667">
    <property type="entry name" value="DUF2126"/>
</dbReference>